<gene>
    <name evidence="1" type="ORF">NITHO_3350015</name>
</gene>
<keyword evidence="2" id="KW-1185">Reference proteome</keyword>
<evidence type="ECO:0000313" key="1">
    <source>
        <dbReference type="EMBL" id="CCF84384.1"/>
    </source>
</evidence>
<comment type="caution">
    <text evidence="1">The sequence shown here is derived from an EMBL/GenBank/DDBJ whole genome shotgun (WGS) entry which is preliminary data.</text>
</comment>
<dbReference type="AlphaFoldDB" id="I4EI72"/>
<organism evidence="1 2">
    <name type="scientific">Nitrolancea hollandica Lb</name>
    <dbReference type="NCBI Taxonomy" id="1129897"/>
    <lineage>
        <taxon>Bacteria</taxon>
        <taxon>Pseudomonadati</taxon>
        <taxon>Thermomicrobiota</taxon>
        <taxon>Thermomicrobia</taxon>
        <taxon>Sphaerobacterales</taxon>
        <taxon>Sphaerobacterineae</taxon>
        <taxon>Sphaerobacteraceae</taxon>
        <taxon>Nitrolancea</taxon>
    </lineage>
</organism>
<dbReference type="EMBL" id="CAGS01000263">
    <property type="protein sequence ID" value="CCF84384.1"/>
    <property type="molecule type" value="Genomic_DNA"/>
</dbReference>
<name>I4EI72_9BACT</name>
<accession>I4EI72</accession>
<dbReference type="InterPro" id="IPR036034">
    <property type="entry name" value="PDZ_sf"/>
</dbReference>
<sequence length="48" mass="5241">MSSLDDVPRFLSRAAIGATVRITVLRHNQRVELTAILAQMPEAAPARP</sequence>
<dbReference type="Gene3D" id="2.30.42.10">
    <property type="match status" value="1"/>
</dbReference>
<reference evidence="1 2" key="1">
    <citation type="journal article" date="2012" name="ISME J.">
        <title>Nitrification expanded: discovery, physiology and genomics of a nitrite-oxidizing bacterium from the phylum Chloroflexi.</title>
        <authorList>
            <person name="Sorokin D.Y."/>
            <person name="Lucker S."/>
            <person name="Vejmelkova D."/>
            <person name="Kostrikina N.A."/>
            <person name="Kleerebezem R."/>
            <person name="Rijpstra W.I."/>
            <person name="Damste J.S."/>
            <person name="Le Paslier D."/>
            <person name="Muyzer G."/>
            <person name="Wagner M."/>
            <person name="van Loosdrecht M.C."/>
            <person name="Daims H."/>
        </authorList>
    </citation>
    <scope>NUCLEOTIDE SEQUENCE [LARGE SCALE GENOMIC DNA]</scope>
    <source>
        <strain evidence="2">none</strain>
    </source>
</reference>
<protein>
    <submittedName>
        <fullName evidence="1">Uncharacterized protein</fullName>
    </submittedName>
</protein>
<dbReference type="Proteomes" id="UP000004221">
    <property type="component" value="Unassembled WGS sequence"/>
</dbReference>
<proteinExistence type="predicted"/>
<evidence type="ECO:0000313" key="2">
    <source>
        <dbReference type="Proteomes" id="UP000004221"/>
    </source>
</evidence>